<keyword evidence="2" id="KW-0808">Transferase</keyword>
<dbReference type="InterPro" id="IPR000600">
    <property type="entry name" value="ROK"/>
</dbReference>
<proteinExistence type="inferred from homology"/>
<dbReference type="GO" id="GO:0016301">
    <property type="term" value="F:kinase activity"/>
    <property type="evidence" value="ECO:0007669"/>
    <property type="project" value="UniProtKB-KW"/>
</dbReference>
<sequence length="299" mass="33439">MSKYNLGIDIGGTFIKYALVDEEYNIIEKWKVPTIKFNTKDEFYDYLCSKGKDISKVNTIGISAPGLIDEMSNIKSYAALNVQIMYGTNVNEEVFKRTNKKVATINDAKSAGLCELKIGNAKSTESSAFLIIGTGTGGCVCNKEGVIYGKDGFAGEFHHLPFIDFRNNSIDRQGNYACMTGLIKMYNSKVSDENAVKYGEEITKKYLAGDEIATLAVREWIYNMSVQVLTIAVFYNPEVICIGGGISEEQWFIELLKEQFSKLCTDYFFDINPITTEIRPCKYTNDANILGAVINVRMK</sequence>
<dbReference type="RefSeq" id="WP_212904896.1">
    <property type="nucleotide sequence ID" value="NZ_BOPZ01000030.1"/>
</dbReference>
<dbReference type="Pfam" id="PF00480">
    <property type="entry name" value="ROK"/>
    <property type="match status" value="1"/>
</dbReference>
<organism evidence="2 3">
    <name type="scientific">Clostridium polyendosporum</name>
    <dbReference type="NCBI Taxonomy" id="69208"/>
    <lineage>
        <taxon>Bacteria</taxon>
        <taxon>Bacillati</taxon>
        <taxon>Bacillota</taxon>
        <taxon>Clostridia</taxon>
        <taxon>Eubacteriales</taxon>
        <taxon>Clostridiaceae</taxon>
        <taxon>Clostridium</taxon>
    </lineage>
</organism>
<dbReference type="PANTHER" id="PTHR18964:SF149">
    <property type="entry name" value="BIFUNCTIONAL UDP-N-ACETYLGLUCOSAMINE 2-EPIMERASE_N-ACETYLMANNOSAMINE KINASE"/>
    <property type="match status" value="1"/>
</dbReference>
<dbReference type="PANTHER" id="PTHR18964">
    <property type="entry name" value="ROK (REPRESSOR, ORF, KINASE) FAMILY"/>
    <property type="match status" value="1"/>
</dbReference>
<dbReference type="CDD" id="cd24152">
    <property type="entry name" value="ASKHA_NBD_ROK-like"/>
    <property type="match status" value="1"/>
</dbReference>
<keyword evidence="3" id="KW-1185">Reference proteome</keyword>
<dbReference type="AlphaFoldDB" id="A0A919S1P1"/>
<dbReference type="Gene3D" id="3.30.420.40">
    <property type="match status" value="2"/>
</dbReference>
<accession>A0A919S1P1</accession>
<protein>
    <submittedName>
        <fullName evidence="2">N-acetylmannosamine kinase</fullName>
    </submittedName>
</protein>
<dbReference type="SUPFAM" id="SSF53067">
    <property type="entry name" value="Actin-like ATPase domain"/>
    <property type="match status" value="1"/>
</dbReference>
<dbReference type="InterPro" id="IPR043129">
    <property type="entry name" value="ATPase_NBD"/>
</dbReference>
<comment type="caution">
    <text evidence="2">The sequence shown here is derived from an EMBL/GenBank/DDBJ whole genome shotgun (WGS) entry which is preliminary data.</text>
</comment>
<evidence type="ECO:0000313" key="2">
    <source>
        <dbReference type="EMBL" id="GIM30219.1"/>
    </source>
</evidence>
<evidence type="ECO:0000256" key="1">
    <source>
        <dbReference type="ARBA" id="ARBA00006479"/>
    </source>
</evidence>
<comment type="similarity">
    <text evidence="1">Belongs to the ROK (NagC/XylR) family.</text>
</comment>
<evidence type="ECO:0000313" key="3">
    <source>
        <dbReference type="Proteomes" id="UP000679179"/>
    </source>
</evidence>
<dbReference type="Proteomes" id="UP000679179">
    <property type="component" value="Unassembled WGS sequence"/>
</dbReference>
<name>A0A919S1P1_9CLOT</name>
<dbReference type="EMBL" id="BOPZ01000030">
    <property type="protein sequence ID" value="GIM30219.1"/>
    <property type="molecule type" value="Genomic_DNA"/>
</dbReference>
<gene>
    <name evidence="2" type="primary">ypbG</name>
    <name evidence="2" type="ORF">CPJCM30710_28850</name>
</gene>
<keyword evidence="2" id="KW-0418">Kinase</keyword>
<reference evidence="2" key="1">
    <citation type="submission" date="2021-03" db="EMBL/GenBank/DDBJ databases">
        <title>Taxonomic study of Clostridium polyendosporum from meadow-gley soil under rice.</title>
        <authorList>
            <person name="Kobayashi H."/>
            <person name="Tanizawa Y."/>
            <person name="Yagura M."/>
        </authorList>
    </citation>
    <scope>NUCLEOTIDE SEQUENCE</scope>
    <source>
        <strain evidence="2">JCM 30710</strain>
    </source>
</reference>